<protein>
    <submittedName>
        <fullName evidence="4">Phosphomutase-like protein 3</fullName>
    </submittedName>
</protein>
<reference evidence="4 5" key="1">
    <citation type="submission" date="2016-03" db="EMBL/GenBank/DDBJ databases">
        <title>Whole genome sequencing of Grifola frondosa 9006-11.</title>
        <authorList>
            <person name="Min B."/>
            <person name="Park H."/>
            <person name="Kim J.-G."/>
            <person name="Cho H."/>
            <person name="Oh Y.-L."/>
            <person name="Kong W.-S."/>
            <person name="Choi I.-G."/>
        </authorList>
    </citation>
    <scope>NUCLEOTIDE SEQUENCE [LARGE SCALE GENOMIC DNA]</scope>
    <source>
        <strain evidence="4 5">9006-11</strain>
    </source>
</reference>
<dbReference type="SUPFAM" id="SSF53254">
    <property type="entry name" value="Phosphoglycerate mutase-like"/>
    <property type="match status" value="1"/>
</dbReference>
<dbReference type="PANTHER" id="PTHR47706">
    <property type="entry name" value="NMRA-LIKE FAMILY PROTEIN"/>
    <property type="match status" value="1"/>
</dbReference>
<dbReference type="Gene3D" id="3.90.25.10">
    <property type="entry name" value="UDP-galactose 4-epimerase, domain 1"/>
    <property type="match status" value="1"/>
</dbReference>
<keyword evidence="1" id="KW-0521">NADP</keyword>
<dbReference type="InterPro" id="IPR013078">
    <property type="entry name" value="His_Pase_superF_clade-1"/>
</dbReference>
<feature type="domain" description="NmrA-like" evidence="3">
    <location>
        <begin position="12"/>
        <end position="253"/>
    </location>
</feature>
<gene>
    <name evidence="4" type="primary">PGA12</name>
    <name evidence="4" type="ORF">A0H81_11120</name>
</gene>
<dbReference type="InterPro" id="IPR036291">
    <property type="entry name" value="NAD(P)-bd_dom_sf"/>
</dbReference>
<proteinExistence type="predicted"/>
<dbReference type="OrthoDB" id="9974981at2759"/>
<dbReference type="GO" id="GO:0016491">
    <property type="term" value="F:oxidoreductase activity"/>
    <property type="evidence" value="ECO:0007669"/>
    <property type="project" value="UniProtKB-KW"/>
</dbReference>
<dbReference type="Gene3D" id="3.40.50.1240">
    <property type="entry name" value="Phosphoglycerate mutase-like"/>
    <property type="match status" value="1"/>
</dbReference>
<comment type="caution">
    <text evidence="4">The sequence shown here is derived from an EMBL/GenBank/DDBJ whole genome shotgun (WGS) entry which is preliminary data.</text>
</comment>
<dbReference type="PANTHER" id="PTHR47706:SF9">
    <property type="entry name" value="NMRA-LIKE DOMAIN-CONTAINING PROTEIN-RELATED"/>
    <property type="match status" value="1"/>
</dbReference>
<evidence type="ECO:0000256" key="1">
    <source>
        <dbReference type="ARBA" id="ARBA00022857"/>
    </source>
</evidence>
<dbReference type="Proteomes" id="UP000092993">
    <property type="component" value="Unassembled WGS sequence"/>
</dbReference>
<dbReference type="CDD" id="cd07040">
    <property type="entry name" value="HP"/>
    <property type="match status" value="1"/>
</dbReference>
<dbReference type="InterPro" id="IPR008030">
    <property type="entry name" value="NmrA-like"/>
</dbReference>
<dbReference type="Pfam" id="PF00300">
    <property type="entry name" value="His_Phos_1"/>
    <property type="match status" value="1"/>
</dbReference>
<dbReference type="AlphaFoldDB" id="A0A1C7LV78"/>
<dbReference type="EMBL" id="LUGG01000019">
    <property type="protein sequence ID" value="OBZ68663.1"/>
    <property type="molecule type" value="Genomic_DNA"/>
</dbReference>
<evidence type="ECO:0000259" key="3">
    <source>
        <dbReference type="Pfam" id="PF05368"/>
    </source>
</evidence>
<dbReference type="Gene3D" id="3.40.50.720">
    <property type="entry name" value="NAD(P)-binding Rossmann-like Domain"/>
    <property type="match status" value="1"/>
</dbReference>
<dbReference type="InterPro" id="IPR029033">
    <property type="entry name" value="His_PPase_superfam"/>
</dbReference>
<keyword evidence="2" id="KW-0560">Oxidoreductase</keyword>
<dbReference type="SUPFAM" id="SSF51735">
    <property type="entry name" value="NAD(P)-binding Rossmann-fold domains"/>
    <property type="match status" value="1"/>
</dbReference>
<keyword evidence="5" id="KW-1185">Reference proteome</keyword>
<evidence type="ECO:0000256" key="2">
    <source>
        <dbReference type="ARBA" id="ARBA00023002"/>
    </source>
</evidence>
<dbReference type="InterPro" id="IPR051609">
    <property type="entry name" value="NmrA/Isoflavone_reductase-like"/>
</dbReference>
<name>A0A1C7LV78_GRIFR</name>
<evidence type="ECO:0000313" key="4">
    <source>
        <dbReference type="EMBL" id="OBZ68663.1"/>
    </source>
</evidence>
<organism evidence="4 5">
    <name type="scientific">Grifola frondosa</name>
    <name type="common">Maitake</name>
    <name type="synonym">Polyporus frondosus</name>
    <dbReference type="NCBI Taxonomy" id="5627"/>
    <lineage>
        <taxon>Eukaryota</taxon>
        <taxon>Fungi</taxon>
        <taxon>Dikarya</taxon>
        <taxon>Basidiomycota</taxon>
        <taxon>Agaricomycotina</taxon>
        <taxon>Agaricomycetes</taxon>
        <taxon>Polyporales</taxon>
        <taxon>Grifolaceae</taxon>
        <taxon>Grifola</taxon>
    </lineage>
</organism>
<evidence type="ECO:0000313" key="5">
    <source>
        <dbReference type="Proteomes" id="UP000092993"/>
    </source>
</evidence>
<accession>A0A1C7LV78</accession>
<sequence length="623" mass="70100">MSTPKLDLSPLSTVALFGATGMLGSKILAALLNPPIPDYKPTVLVFLRPGKSLDQSLQGHPQLKTCELDYAKGGSALVECLRGVDAIVSVLNGPGVAAQYSILDAAIEAGVRRIYPSEFGFHQAYRAPGDPGARIMPLWDEKERFAQHLKLHPAVDSGKITYTFIGAGDLWDQKPELFWCPWAQDLDSYSVPIVGDGDALADWSDARDVANYVVASLSKPSLSVNTHLNFPSETFSQNAIVDLMRKYVRGREVHPLIFTAEEAHRYAANADEAPKNIAPNTNIPVDFYFVVKIIQGSGTFRRPRWECHWDLFPEVKRTTFEEYLKERFAYRCHNGVYRPTFQIIPGFFAQDHPDADIEAIGAVSSRNLPLPPRFGLLDESPDRWDNFRAQITDLIASSPEDTTYKVFYLSRHGQGYHNVGKEAWDDYWSKLNGDLEISWGPDPHLTPLGISQADAARSAWMLEVPHRMPVPERHYVSPLHRALHTWDKTFCDHEILAEAKLSAMILEDLREEHGIHTCDIRSPRSVIEGHFPPPRYAFEPDFSEHDLVWKPDERETKEHVKERARAVLDRIFHNDGEIYISITAHGGGTFALHEYLLDLAFSPLRLIGILPLVVKGSIVRSDL</sequence>
<dbReference type="Pfam" id="PF05368">
    <property type="entry name" value="NmrA"/>
    <property type="match status" value="1"/>
</dbReference>